<feature type="compositionally biased region" description="Basic and acidic residues" evidence="1">
    <location>
        <begin position="52"/>
        <end position="65"/>
    </location>
</feature>
<feature type="region of interest" description="Disordered" evidence="1">
    <location>
        <begin position="48"/>
        <end position="92"/>
    </location>
</feature>
<accession>A0A3M2M4W2</accession>
<reference evidence="2 3" key="1">
    <citation type="submission" date="2018-10" db="EMBL/GenBank/DDBJ databases">
        <title>Isolation from soil.</title>
        <authorList>
            <person name="Hu J."/>
        </authorList>
    </citation>
    <scope>NUCLEOTIDE SEQUENCE [LARGE SCALE GENOMIC DNA]</scope>
    <source>
        <strain evidence="2 3">NEAU-Ht49</strain>
    </source>
</reference>
<dbReference type="AlphaFoldDB" id="A0A3M2M4W2"/>
<protein>
    <submittedName>
        <fullName evidence="2">Uncharacterized protein</fullName>
    </submittedName>
</protein>
<dbReference type="RefSeq" id="WP_122194468.1">
    <property type="nucleotide sequence ID" value="NZ_JBHSKC010000009.1"/>
</dbReference>
<evidence type="ECO:0000256" key="1">
    <source>
        <dbReference type="SAM" id="MobiDB-lite"/>
    </source>
</evidence>
<comment type="caution">
    <text evidence="2">The sequence shown here is derived from an EMBL/GenBank/DDBJ whole genome shotgun (WGS) entry which is preliminary data.</text>
</comment>
<keyword evidence="3" id="KW-1185">Reference proteome</keyword>
<name>A0A3M2M4W2_9ACTN</name>
<proteinExistence type="predicted"/>
<dbReference type="EMBL" id="RFFG01000017">
    <property type="protein sequence ID" value="RMI44717.1"/>
    <property type="molecule type" value="Genomic_DNA"/>
</dbReference>
<dbReference type="OrthoDB" id="5196868at2"/>
<evidence type="ECO:0000313" key="3">
    <source>
        <dbReference type="Proteomes" id="UP000282674"/>
    </source>
</evidence>
<dbReference type="Proteomes" id="UP000282674">
    <property type="component" value="Unassembled WGS sequence"/>
</dbReference>
<organism evidence="2 3">
    <name type="scientific">Actinomadura harenae</name>
    <dbReference type="NCBI Taxonomy" id="2483351"/>
    <lineage>
        <taxon>Bacteria</taxon>
        <taxon>Bacillati</taxon>
        <taxon>Actinomycetota</taxon>
        <taxon>Actinomycetes</taxon>
        <taxon>Streptosporangiales</taxon>
        <taxon>Thermomonosporaceae</taxon>
        <taxon>Actinomadura</taxon>
    </lineage>
</organism>
<sequence>MTTDRTRVRVLEGRQIVTELGHHHGGETLTASPRTAADWIRWGWAEDVTENDAGRRAEPDVREDQADAPDAGPRLVPPTPEPEAPSAGRGRANVAERIAQEIRANPSASDRELVRLIGCDHKTVGRVRRELEPNQDDDQAEAD</sequence>
<gene>
    <name evidence="2" type="ORF">EBO15_12250</name>
</gene>
<evidence type="ECO:0000313" key="2">
    <source>
        <dbReference type="EMBL" id="RMI44717.1"/>
    </source>
</evidence>